<dbReference type="EMBL" id="FOFV01000004">
    <property type="protein sequence ID" value="SEQ68957.1"/>
    <property type="molecule type" value="Genomic_DNA"/>
</dbReference>
<dbReference type="STRING" id="65499.SAMN04488000_10410"/>
<name>A0A1H9I346_9PSEU</name>
<reference evidence="2" key="1">
    <citation type="submission" date="2016-10" db="EMBL/GenBank/DDBJ databases">
        <authorList>
            <person name="Varghese N."/>
            <person name="Submissions S."/>
        </authorList>
    </citation>
    <scope>NUCLEOTIDE SEQUENCE [LARGE SCALE GENOMIC DNA]</scope>
    <source>
        <strain evidence="2">DSM 44437</strain>
    </source>
</reference>
<evidence type="ECO:0000313" key="2">
    <source>
        <dbReference type="Proteomes" id="UP000199503"/>
    </source>
</evidence>
<proteinExistence type="predicted"/>
<keyword evidence="2" id="KW-1185">Reference proteome</keyword>
<dbReference type="OrthoDB" id="3631755at2"/>
<dbReference type="Proteomes" id="UP000199503">
    <property type="component" value="Unassembled WGS sequence"/>
</dbReference>
<accession>A0A1H9I346</accession>
<dbReference type="AlphaFoldDB" id="A0A1H9I346"/>
<organism evidence="1 2">
    <name type="scientific">Lentzea albida</name>
    <dbReference type="NCBI Taxonomy" id="65499"/>
    <lineage>
        <taxon>Bacteria</taxon>
        <taxon>Bacillati</taxon>
        <taxon>Actinomycetota</taxon>
        <taxon>Actinomycetes</taxon>
        <taxon>Pseudonocardiales</taxon>
        <taxon>Pseudonocardiaceae</taxon>
        <taxon>Lentzea</taxon>
    </lineage>
</organism>
<evidence type="ECO:0000313" key="1">
    <source>
        <dbReference type="EMBL" id="SEQ68957.1"/>
    </source>
</evidence>
<dbReference type="RefSeq" id="WP_089914379.1">
    <property type="nucleotide sequence ID" value="NZ_FOFV01000004.1"/>
</dbReference>
<sequence>MSHQLDNVVSNLDQAMKQLRTAMDGIPVRREGFTDLRRRFVRSVSVLTTEASYARGQLPKD</sequence>
<gene>
    <name evidence="1" type="ORF">SAMN04488000_10410</name>
</gene>
<protein>
    <submittedName>
        <fullName evidence="1">Uncharacterized protein</fullName>
    </submittedName>
</protein>